<protein>
    <submittedName>
        <fullName evidence="3">Membrane protein-like protein</fullName>
    </submittedName>
</protein>
<accession>C0GHB6</accession>
<proteinExistence type="predicted"/>
<dbReference type="Proteomes" id="UP000006443">
    <property type="component" value="Unassembled WGS sequence"/>
</dbReference>
<keyword evidence="1" id="KW-0472">Membrane</keyword>
<dbReference type="RefSeq" id="WP_008516856.1">
    <property type="nucleotide sequence ID" value="NZ_ACJM01000009.1"/>
</dbReference>
<dbReference type="eggNOG" id="COG4327">
    <property type="taxonomic scope" value="Bacteria"/>
</dbReference>
<dbReference type="InterPro" id="IPR019886">
    <property type="entry name" value="Na_symporter_ssu"/>
</dbReference>
<keyword evidence="1" id="KW-0812">Transmembrane</keyword>
<name>C0GHB6_DETAL</name>
<dbReference type="AlphaFoldDB" id="C0GHB6"/>
<dbReference type="Pfam" id="PF13937">
    <property type="entry name" value="DUF4212"/>
    <property type="match status" value="1"/>
</dbReference>
<gene>
    <name evidence="3" type="ORF">DealDRAFT_1875</name>
</gene>
<feature type="domain" description="Sodium symporter small subunit" evidence="2">
    <location>
        <begin position="16"/>
        <end position="90"/>
    </location>
</feature>
<feature type="transmembrane region" description="Helical" evidence="1">
    <location>
        <begin position="25"/>
        <end position="45"/>
    </location>
</feature>
<evidence type="ECO:0000259" key="2">
    <source>
        <dbReference type="Pfam" id="PF13937"/>
    </source>
</evidence>
<evidence type="ECO:0000256" key="1">
    <source>
        <dbReference type="SAM" id="Phobius"/>
    </source>
</evidence>
<dbReference type="NCBIfam" id="TIGR03647">
    <property type="entry name" value="Na_symport_sm"/>
    <property type="match status" value="1"/>
</dbReference>
<feature type="transmembrane region" description="Helical" evidence="1">
    <location>
        <begin position="57"/>
        <end position="78"/>
    </location>
</feature>
<dbReference type="EMBL" id="ACJM01000009">
    <property type="protein sequence ID" value="EEG77122.1"/>
    <property type="molecule type" value="Genomic_DNA"/>
</dbReference>
<dbReference type="STRING" id="555088.DealDRAFT_1875"/>
<sequence length="92" mass="10455">MTEELKYTAVDQETADAHWKDNARLVMTLLAVWFVITWVGALLAGSLNEIQIAGFPVGYTLGSLVTLIVYVWMIFFYAKKMDAIDEKYGMKE</sequence>
<keyword evidence="4" id="KW-1185">Reference proteome</keyword>
<evidence type="ECO:0000313" key="4">
    <source>
        <dbReference type="Proteomes" id="UP000006443"/>
    </source>
</evidence>
<dbReference type="OrthoDB" id="9797746at2"/>
<evidence type="ECO:0000313" key="3">
    <source>
        <dbReference type="EMBL" id="EEG77122.1"/>
    </source>
</evidence>
<organism evidence="3 4">
    <name type="scientific">Dethiobacter alkaliphilus AHT 1</name>
    <dbReference type="NCBI Taxonomy" id="555088"/>
    <lineage>
        <taxon>Bacteria</taxon>
        <taxon>Bacillati</taxon>
        <taxon>Bacillota</taxon>
        <taxon>Dethiobacteria</taxon>
        <taxon>Dethiobacterales</taxon>
        <taxon>Dethiobacteraceae</taxon>
        <taxon>Dethiobacter</taxon>
    </lineage>
</organism>
<comment type="caution">
    <text evidence="3">The sequence shown here is derived from an EMBL/GenBank/DDBJ whole genome shotgun (WGS) entry which is preliminary data.</text>
</comment>
<keyword evidence="1" id="KW-1133">Transmembrane helix</keyword>
<reference evidence="3 4" key="1">
    <citation type="submission" date="2009-02" db="EMBL/GenBank/DDBJ databases">
        <title>Sequencing of the draft genome and assembly of Dethiobacter alkaliphilus AHT 1.</title>
        <authorList>
            <consortium name="US DOE Joint Genome Institute (JGI-PGF)"/>
            <person name="Lucas S."/>
            <person name="Copeland A."/>
            <person name="Lapidus A."/>
            <person name="Glavina del Rio T."/>
            <person name="Dalin E."/>
            <person name="Tice H."/>
            <person name="Bruce D."/>
            <person name="Goodwin L."/>
            <person name="Pitluck S."/>
            <person name="Larimer F."/>
            <person name="Land M.L."/>
            <person name="Hauser L."/>
            <person name="Muyzer G."/>
        </authorList>
    </citation>
    <scope>NUCLEOTIDE SEQUENCE [LARGE SCALE GENOMIC DNA]</scope>
    <source>
        <strain evidence="3 4">AHT 1</strain>
    </source>
</reference>